<reference evidence="1 2" key="1">
    <citation type="submission" date="2006-09" db="EMBL/GenBank/DDBJ databases">
        <title>Sequence and annotation of the 288-kb ATCV-1 virus that infects an endosymbiotic Chlorella strain of the heliozoon Acanthocystis turfacea.</title>
        <authorList>
            <person name="Fitzgerald L.A."/>
            <person name="Graves M.V."/>
            <person name="Li X."/>
            <person name="Pfitzner A.J.P."/>
            <person name="Hartigan J."/>
            <person name="Van Etten J.L."/>
        </authorList>
    </citation>
    <scope>NUCLEOTIDE SEQUENCE [LARGE SCALE GENOMIC DNA]</scope>
    <source>
        <strain evidence="1 2">ATCV-1</strain>
    </source>
</reference>
<evidence type="ECO:0000313" key="1">
    <source>
        <dbReference type="EMBL" id="ABT16556.1"/>
    </source>
</evidence>
<dbReference type="KEGG" id="vg:5470976"/>
<gene>
    <name evidence="1" type="primary">z422R</name>
    <name evidence="1" type="ORF">ATCV1_z422R</name>
</gene>
<dbReference type="OrthoDB" id="41236at10239"/>
<sequence>MGVFSFFHGLHSGTHSKRRLYIYSVVSRQLDTSFPRSTVSKNSFMKKGACPFLLPDTVTSLCAMTSSKFSTLVGWSFTDIKTPLGNLTPGHLWQETEMESKSLYWSYPGRRKGITNPKKAASAWMYTSSFPASANFMRSTSSTAPRKVDPMFARIMAGLAWSTRHPSFLVSNSPVSVVGTTTESILRMFAIFLME</sequence>
<dbReference type="GeneID" id="5470976"/>
<accession>A7K932</accession>
<proteinExistence type="predicted"/>
<dbReference type="Proteomes" id="UP000202420">
    <property type="component" value="Segment"/>
</dbReference>
<name>A7K932_9PHYC</name>
<organism evidence="1 2">
    <name type="scientific">Chlorovirus heliozoae</name>
    <dbReference type="NCBI Taxonomy" id="322019"/>
    <lineage>
        <taxon>Viruses</taxon>
        <taxon>Varidnaviria</taxon>
        <taxon>Bamfordvirae</taxon>
        <taxon>Nucleocytoviricota</taxon>
        <taxon>Megaviricetes</taxon>
        <taxon>Algavirales</taxon>
        <taxon>Phycodnaviridae</taxon>
        <taxon>Chlorovirus</taxon>
    </lineage>
</organism>
<evidence type="ECO:0000313" key="2">
    <source>
        <dbReference type="Proteomes" id="UP000202420"/>
    </source>
</evidence>
<keyword evidence="2" id="KW-1185">Reference proteome</keyword>
<dbReference type="RefSeq" id="YP_001426903.1">
    <property type="nucleotide sequence ID" value="NC_008724.1"/>
</dbReference>
<protein>
    <submittedName>
        <fullName evidence="1">Uncharacterized protein z422R</fullName>
    </submittedName>
</protein>
<dbReference type="EMBL" id="EF101928">
    <property type="protein sequence ID" value="ABT16556.1"/>
    <property type="molecule type" value="Genomic_DNA"/>
</dbReference>